<accession>A0A097CSA9</accession>
<proteinExistence type="predicted"/>
<keyword evidence="1" id="KW-0812">Transmembrane</keyword>
<dbReference type="EMBL" id="KF826660">
    <property type="protein sequence ID" value="AIS85539.1"/>
    <property type="molecule type" value="Genomic_DNA"/>
</dbReference>
<keyword evidence="1" id="KW-0472">Membrane</keyword>
<dbReference type="AlphaFoldDB" id="A0A097CSA9"/>
<sequence length="60" mass="6024">MAAMSSILPTLLLIFAGVLVGGTWSLHRQGAPRGAVVVTALLAVLATVAGVLWLLPGEGS</sequence>
<name>A0A097CSA9_9ACTN</name>
<evidence type="ECO:0000313" key="2">
    <source>
        <dbReference type="EMBL" id="AIS85539.1"/>
    </source>
</evidence>
<organism evidence="2">
    <name type="scientific">Verrucosispora sp. MS100047</name>
    <dbReference type="NCBI Taxonomy" id="1410949"/>
    <lineage>
        <taxon>Bacteria</taxon>
        <taxon>Bacillati</taxon>
        <taxon>Actinomycetota</taxon>
        <taxon>Actinomycetes</taxon>
        <taxon>Micromonosporales</taxon>
        <taxon>Micromonosporaceae</taxon>
        <taxon>Micromonospora</taxon>
    </lineage>
</organism>
<evidence type="ECO:0000256" key="1">
    <source>
        <dbReference type="SAM" id="Phobius"/>
    </source>
</evidence>
<protein>
    <submittedName>
        <fullName evidence="2">Uncharacterized protein</fullName>
    </submittedName>
</protein>
<keyword evidence="1" id="KW-1133">Transmembrane helix</keyword>
<reference evidence="2" key="1">
    <citation type="journal article" date="2016" name="Appl. Microbiol. Biotechnol.">
        <title>Anti-MRSA and anti-TB metabolites from marine-derived Verrucosispora sp. MS100047.</title>
        <authorList>
            <person name="Huang P."/>
            <person name="Xie F."/>
            <person name="Ren B."/>
            <person name="Wang Q."/>
            <person name="Wang J."/>
            <person name="Wang Q."/>
            <person name="Abdel-Mageed W.M."/>
            <person name="Liu M."/>
            <person name="Han J."/>
            <person name="Oyeleye A."/>
            <person name="Shen J."/>
            <person name="Song F."/>
            <person name="Dai H."/>
            <person name="Liu X."/>
            <person name="Zhang L."/>
        </authorList>
    </citation>
    <scope>NUCLEOTIDE SEQUENCE</scope>
    <source>
        <strain evidence="2">MS100047</strain>
    </source>
</reference>
<gene>
    <name evidence="2" type="ORF">VASRM7_300</name>
</gene>
<feature type="transmembrane region" description="Helical" evidence="1">
    <location>
        <begin position="35"/>
        <end position="55"/>
    </location>
</feature>